<gene>
    <name evidence="1" type="ORF">D2V05_03280</name>
</gene>
<dbReference type="Proteomes" id="UP000266691">
    <property type="component" value="Unassembled WGS sequence"/>
</dbReference>
<comment type="caution">
    <text evidence="1">The sequence shown here is derived from an EMBL/GenBank/DDBJ whole genome shotgun (WGS) entry which is preliminary data.</text>
</comment>
<proteinExistence type="predicted"/>
<sequence>MGLIKASHDNKKKTHVMNYQEGIEHMQNIISGLEPNTTDSFNVGNLTITYPGKKKKGDYRLTINGVPPTHTDIVRTIYNYTTSANFDQVVEFLDDVYKNGLNATSTLFPRSFIEKLFWITLQEEINYPSPQYQGRKLPFCRFYEGALSKISSVNLLNVLNRTNNHGSRVPNLYKTGSILRPSFYN</sequence>
<protein>
    <submittedName>
        <fullName evidence="1">Uncharacterized protein</fullName>
    </submittedName>
</protein>
<dbReference type="EMBL" id="QXFI01000011">
    <property type="protein sequence ID" value="RIV46386.1"/>
    <property type="molecule type" value="Genomic_DNA"/>
</dbReference>
<dbReference type="AlphaFoldDB" id="A0A3A1NK89"/>
<reference evidence="1 2" key="1">
    <citation type="submission" date="2018-08" db="EMBL/GenBank/DDBJ databases">
        <title>Proposal of Muricauda 72 sp.nov. and Muricauda NH166 sp.nov., isolated from seawater.</title>
        <authorList>
            <person name="Cheng H."/>
            <person name="Wu Y.-H."/>
            <person name="Guo L.-L."/>
            <person name="Xu X.-W."/>
        </authorList>
    </citation>
    <scope>NUCLEOTIDE SEQUENCE [LARGE SCALE GENOMIC DNA]</scope>
    <source>
        <strain evidence="1 2">72</strain>
    </source>
</reference>
<evidence type="ECO:0000313" key="2">
    <source>
        <dbReference type="Proteomes" id="UP000266691"/>
    </source>
</evidence>
<evidence type="ECO:0000313" key="1">
    <source>
        <dbReference type="EMBL" id="RIV46386.1"/>
    </source>
</evidence>
<name>A0A3A1NK89_9FLAO</name>
<accession>A0A3A1NK89</accession>
<organism evidence="1 2">
    <name type="scientific">Flagellimonas pelagia</name>
    <dbReference type="NCBI Taxonomy" id="2306998"/>
    <lineage>
        <taxon>Bacteria</taxon>
        <taxon>Pseudomonadati</taxon>
        <taxon>Bacteroidota</taxon>
        <taxon>Flavobacteriia</taxon>
        <taxon>Flavobacteriales</taxon>
        <taxon>Flavobacteriaceae</taxon>
        <taxon>Flagellimonas</taxon>
    </lineage>
</organism>